<evidence type="ECO:0000256" key="8">
    <source>
        <dbReference type="SAM" id="MobiDB-lite"/>
    </source>
</evidence>
<feature type="region of interest" description="Disordered" evidence="8">
    <location>
        <begin position="404"/>
        <end position="436"/>
    </location>
</feature>
<dbReference type="WBParaSite" id="BTMF_0001091701-mRNA-1">
    <property type="protein sequence ID" value="BTMF_0001091701-mRNA-1"/>
    <property type="gene ID" value="BTMF_0001091701"/>
</dbReference>
<comment type="subcellular location">
    <subcellularLocation>
        <location evidence="1">Lysosome membrane</location>
        <topology evidence="1">Lipid-anchor</topology>
        <orientation evidence="1">Cytoplasmic side</orientation>
    </subcellularLocation>
</comment>
<name>A0A0R3QT65_9BILA</name>
<keyword evidence="7" id="KW-0175">Coiled coil</keyword>
<dbReference type="Proteomes" id="UP000280834">
    <property type="component" value="Unassembled WGS sequence"/>
</dbReference>
<dbReference type="PANTHER" id="PTHR31634:SF2">
    <property type="entry name" value="BLOC-1-RELATED COMPLEX SUBUNIT 5"/>
    <property type="match status" value="1"/>
</dbReference>
<accession>A0A0R3QT65</accession>
<evidence type="ECO:0000313" key="11">
    <source>
        <dbReference type="WBParaSite" id="BTMF_0001091701-mRNA-1"/>
    </source>
</evidence>
<evidence type="ECO:0000256" key="3">
    <source>
        <dbReference type="ARBA" id="ARBA00022300"/>
    </source>
</evidence>
<dbReference type="GO" id="GO:0071203">
    <property type="term" value="C:WASH complex"/>
    <property type="evidence" value="ECO:0007669"/>
    <property type="project" value="InterPro"/>
</dbReference>
<dbReference type="PANTHER" id="PTHR31634">
    <property type="entry name" value="BLOC-1-RELATED COMPLEX SUBUNIT 5"/>
    <property type="match status" value="1"/>
</dbReference>
<dbReference type="GO" id="GO:0032418">
    <property type="term" value="P:lysosome localization"/>
    <property type="evidence" value="ECO:0007669"/>
    <property type="project" value="InterPro"/>
</dbReference>
<dbReference type="EMBL" id="UZAG01016680">
    <property type="protein sequence ID" value="VDO30018.1"/>
    <property type="molecule type" value="Genomic_DNA"/>
</dbReference>
<proteinExistence type="inferred from homology"/>
<feature type="compositionally biased region" description="Polar residues" evidence="8">
    <location>
        <begin position="421"/>
        <end position="434"/>
    </location>
</feature>
<feature type="coiled-coil region" evidence="7">
    <location>
        <begin position="325"/>
        <end position="352"/>
    </location>
</feature>
<gene>
    <name evidence="9" type="ORF">BTMF_LOCUS8950</name>
</gene>
<organism evidence="11">
    <name type="scientific">Brugia timori</name>
    <dbReference type="NCBI Taxonomy" id="42155"/>
    <lineage>
        <taxon>Eukaryota</taxon>
        <taxon>Metazoa</taxon>
        <taxon>Ecdysozoa</taxon>
        <taxon>Nematoda</taxon>
        <taxon>Chromadorea</taxon>
        <taxon>Rhabditida</taxon>
        <taxon>Spirurina</taxon>
        <taxon>Spiruromorpha</taxon>
        <taxon>Filarioidea</taxon>
        <taxon>Onchocercidae</taxon>
        <taxon>Brugia</taxon>
    </lineage>
</organism>
<keyword evidence="6" id="KW-0449">Lipoprotein</keyword>
<dbReference type="Pfam" id="PF10152">
    <property type="entry name" value="CCDC53"/>
    <property type="match status" value="1"/>
</dbReference>
<evidence type="ECO:0000256" key="5">
    <source>
        <dbReference type="ARBA" id="ARBA00023228"/>
    </source>
</evidence>
<feature type="compositionally biased region" description="Low complexity" evidence="8">
    <location>
        <begin position="404"/>
        <end position="415"/>
    </location>
</feature>
<sequence length="513" mass="58800">MKRWSTHEMSRVPFLASLDYNLNKRDKDWISHQLPKESIEIPREHLPDPETENLPSSVSFRQESTAELEKRWTDTGIDRIFLNRPRPSHTKTKSKIIVVKQRTNITGPSCSKNDEMIKRFLEIPKFYPILKSSLNQPDLRDSPEATPKVNARPVLKFACRLQEHFSRCANTVVVEQELLGNSMKHVDRNITLLLVQFAEQKKSMDRFQNYLEKMNDLQAHISNLRFLFQDLMPVINTLNEILPEHKRLPLLDIDCLVNATEGSSEERKHAEIIREIQGGTYLMDNNQDDVHIKPVDEMKPLATKQIVAFVNYFMVKNVQILQDFVSNVERRIIDMEKRLSRVEVELKLLELKLDSVPSLQIIVSEDNEVLAKQRYNGPLFNQISAEDTVEDEIVENVKVDNSESLLASSSPPSIERSSESMASKTSLENQNKPNSCLRIRDDPRYAVYFRMLKMGVPECAVKQKMATEGIDIALLQTPDALSDFLEDAAASIEDKDSTSADDDDQDSTSSSDR</sequence>
<evidence type="ECO:0000256" key="7">
    <source>
        <dbReference type="SAM" id="Coils"/>
    </source>
</evidence>
<keyword evidence="4" id="KW-0472">Membrane</keyword>
<dbReference type="Pfam" id="PF10158">
    <property type="entry name" value="LOH1CR12"/>
    <property type="match status" value="1"/>
</dbReference>
<dbReference type="InterPro" id="IPR018780">
    <property type="entry name" value="TBORCS5"/>
</dbReference>
<keyword evidence="5" id="KW-0458">Lysosome</keyword>
<dbReference type="GO" id="GO:1903744">
    <property type="term" value="P:positive regulation of anterograde synaptic vesicle transport"/>
    <property type="evidence" value="ECO:0007669"/>
    <property type="project" value="TreeGrafter"/>
</dbReference>
<reference evidence="11" key="1">
    <citation type="submission" date="2017-02" db="UniProtKB">
        <authorList>
            <consortium name="WormBaseParasite"/>
        </authorList>
    </citation>
    <scope>IDENTIFICATION</scope>
</reference>
<dbReference type="CDD" id="cd22789">
    <property type="entry name" value="BORCS5-like"/>
    <property type="match status" value="1"/>
</dbReference>
<evidence type="ECO:0000313" key="9">
    <source>
        <dbReference type="EMBL" id="VDO30018.1"/>
    </source>
</evidence>
<evidence type="ECO:0000256" key="2">
    <source>
        <dbReference type="ARBA" id="ARBA00010235"/>
    </source>
</evidence>
<keyword evidence="10" id="KW-1185">Reference proteome</keyword>
<dbReference type="GO" id="GO:0072384">
    <property type="term" value="P:organelle transport along microtubule"/>
    <property type="evidence" value="ECO:0007669"/>
    <property type="project" value="TreeGrafter"/>
</dbReference>
<evidence type="ECO:0000313" key="10">
    <source>
        <dbReference type="Proteomes" id="UP000280834"/>
    </source>
</evidence>
<dbReference type="AlphaFoldDB" id="A0A0R3QT65"/>
<evidence type="ECO:0000256" key="6">
    <source>
        <dbReference type="ARBA" id="ARBA00023288"/>
    </source>
</evidence>
<dbReference type="GO" id="GO:0098574">
    <property type="term" value="C:cytoplasmic side of lysosomal membrane"/>
    <property type="evidence" value="ECO:0007669"/>
    <property type="project" value="TreeGrafter"/>
</dbReference>
<dbReference type="STRING" id="42155.A0A0R3QT65"/>
<dbReference type="InterPro" id="IPR019309">
    <property type="entry name" value="WASHC3"/>
</dbReference>
<comment type="similarity">
    <text evidence="2">Belongs to the BORCS5 family.</text>
</comment>
<dbReference type="GO" id="GO:0099078">
    <property type="term" value="C:BORC complex"/>
    <property type="evidence" value="ECO:0007669"/>
    <property type="project" value="TreeGrafter"/>
</dbReference>
<evidence type="ECO:0000256" key="1">
    <source>
        <dbReference type="ARBA" id="ARBA00004122"/>
    </source>
</evidence>
<dbReference type="GO" id="GO:0030672">
    <property type="term" value="C:synaptic vesicle membrane"/>
    <property type="evidence" value="ECO:0007669"/>
    <property type="project" value="TreeGrafter"/>
</dbReference>
<evidence type="ECO:0000256" key="4">
    <source>
        <dbReference type="ARBA" id="ARBA00023136"/>
    </source>
</evidence>
<protein>
    <recommendedName>
        <fullName evidence="3">BLOC-1-related complex subunit 5</fullName>
    </recommendedName>
</protein>
<feature type="region of interest" description="Disordered" evidence="8">
    <location>
        <begin position="486"/>
        <end position="513"/>
    </location>
</feature>
<reference evidence="9 10" key="2">
    <citation type="submission" date="2018-11" db="EMBL/GenBank/DDBJ databases">
        <authorList>
            <consortium name="Pathogen Informatics"/>
        </authorList>
    </citation>
    <scope>NUCLEOTIDE SEQUENCE [LARGE SCALE GENOMIC DNA]</scope>
</reference>